<feature type="region of interest" description="Disordered" evidence="1">
    <location>
        <begin position="229"/>
        <end position="250"/>
    </location>
</feature>
<dbReference type="Proteomes" id="UP000444721">
    <property type="component" value="Unassembled WGS sequence"/>
</dbReference>
<feature type="compositionally biased region" description="Low complexity" evidence="1">
    <location>
        <begin position="236"/>
        <end position="248"/>
    </location>
</feature>
<gene>
    <name evidence="2" type="ORF">FDP41_005280</name>
</gene>
<dbReference type="VEuPathDB" id="AmoebaDB:FDP41_005280"/>
<dbReference type="VEuPathDB" id="AmoebaDB:NF0110870"/>
<dbReference type="VEuPathDB" id="AmoebaDB:NfTy_052970"/>
<dbReference type="RefSeq" id="XP_044560666.1">
    <property type="nucleotide sequence ID" value="XM_044708788.1"/>
</dbReference>
<evidence type="ECO:0000313" key="2">
    <source>
        <dbReference type="EMBL" id="KAF0975953.1"/>
    </source>
</evidence>
<keyword evidence="3" id="KW-1185">Reference proteome</keyword>
<protein>
    <submittedName>
        <fullName evidence="2">Uncharacterized protein</fullName>
    </submittedName>
</protein>
<reference evidence="2 3" key="1">
    <citation type="journal article" date="2019" name="Sci. Rep.">
        <title>Nanopore sequencing improves the draft genome of the human pathogenic amoeba Naegleria fowleri.</title>
        <authorList>
            <person name="Liechti N."/>
            <person name="Schurch N."/>
            <person name="Bruggmann R."/>
            <person name="Wittwer M."/>
        </authorList>
    </citation>
    <scope>NUCLEOTIDE SEQUENCE [LARGE SCALE GENOMIC DNA]</scope>
    <source>
        <strain evidence="2 3">ATCC 30894</strain>
    </source>
</reference>
<proteinExistence type="predicted"/>
<evidence type="ECO:0000313" key="3">
    <source>
        <dbReference type="Proteomes" id="UP000444721"/>
    </source>
</evidence>
<dbReference type="GeneID" id="68112498"/>
<name>A0A6A5BDI8_NAEFO</name>
<comment type="caution">
    <text evidence="2">The sequence shown here is derived from an EMBL/GenBank/DDBJ whole genome shotgun (WGS) entry which is preliminary data.</text>
</comment>
<dbReference type="EMBL" id="VFQX01000043">
    <property type="protein sequence ID" value="KAF0975953.1"/>
    <property type="molecule type" value="Genomic_DNA"/>
</dbReference>
<dbReference type="OMA" id="HENQENF"/>
<accession>A0A6A5BDI8</accession>
<organism evidence="2 3">
    <name type="scientific">Naegleria fowleri</name>
    <name type="common">Brain eating amoeba</name>
    <dbReference type="NCBI Taxonomy" id="5763"/>
    <lineage>
        <taxon>Eukaryota</taxon>
        <taxon>Discoba</taxon>
        <taxon>Heterolobosea</taxon>
        <taxon>Tetramitia</taxon>
        <taxon>Eutetramitia</taxon>
        <taxon>Vahlkampfiidae</taxon>
        <taxon>Naegleria</taxon>
    </lineage>
</organism>
<dbReference type="AlphaFoldDB" id="A0A6A5BDI8"/>
<sequence>MQAASEITTFKSSGREVGLEAEILKLKSEIDSHKNKIDSLTFQLKQAETVHQEQLSLKTNAYNKLEREHDLLKKKFQDLTVQTNNYMDVINNQKKTISELTVKSEKVSQFEKQIEEYQRELTSLKEMRMKQGNEEFKQVTIQNDFYLKRVKQLEQQALQTEQQIQTLREQYNQKIKEIQDKYDQASEASEIQLKVIKTLKDSVNNEKHKNKQLEQICLDLKSEIDSLKQQLEHSNNKSSSANNNNNKKSTIDVGDRVQFFPVKYKNMTLWQANSPHHKYFLSPETVDALKSYYQENFQNQHTLIVNVIEVTPVKSMNEDENPFGLDFAHSLITGYIM</sequence>
<evidence type="ECO:0000256" key="1">
    <source>
        <dbReference type="SAM" id="MobiDB-lite"/>
    </source>
</evidence>